<keyword evidence="1" id="KW-0472">Membrane</keyword>
<name>A0ABR9LWD2_9ACTN</name>
<sequence length="78" mass="8464">MHRGTKIEKGGTVQVRGPIWEEEVKRAMCDPSGFGTTIVQELGRIVRDAIKSTPRTVRFLVILAAVVIAIGATTAMID</sequence>
<accession>A0ABR9LWD2</accession>
<keyword evidence="3" id="KW-1185">Reference proteome</keyword>
<evidence type="ECO:0000313" key="3">
    <source>
        <dbReference type="Proteomes" id="UP000633509"/>
    </source>
</evidence>
<protein>
    <submittedName>
        <fullName evidence="2">Uncharacterized protein</fullName>
    </submittedName>
</protein>
<dbReference type="EMBL" id="JADBEK010000001">
    <property type="protein sequence ID" value="MBE1584973.1"/>
    <property type="molecule type" value="Genomic_DNA"/>
</dbReference>
<keyword evidence="1" id="KW-1133">Transmembrane helix</keyword>
<comment type="caution">
    <text evidence="2">The sequence shown here is derived from an EMBL/GenBank/DDBJ whole genome shotgun (WGS) entry which is preliminary data.</text>
</comment>
<dbReference type="Proteomes" id="UP000633509">
    <property type="component" value="Unassembled WGS sequence"/>
</dbReference>
<feature type="transmembrane region" description="Helical" evidence="1">
    <location>
        <begin position="57"/>
        <end position="77"/>
    </location>
</feature>
<gene>
    <name evidence="2" type="ORF">H4W80_003231</name>
</gene>
<proteinExistence type="predicted"/>
<evidence type="ECO:0000256" key="1">
    <source>
        <dbReference type="SAM" id="Phobius"/>
    </source>
</evidence>
<reference evidence="2 3" key="1">
    <citation type="submission" date="2020-10" db="EMBL/GenBank/DDBJ databases">
        <title>Sequencing the genomes of 1000 actinobacteria strains.</title>
        <authorList>
            <person name="Klenk H.-P."/>
        </authorList>
    </citation>
    <scope>NUCLEOTIDE SEQUENCE [LARGE SCALE GENOMIC DNA]</scope>
    <source>
        <strain evidence="2 3">DSM 43173</strain>
    </source>
</reference>
<organism evidence="2 3">
    <name type="scientific">Nonomuraea angiospora</name>
    <dbReference type="NCBI Taxonomy" id="46172"/>
    <lineage>
        <taxon>Bacteria</taxon>
        <taxon>Bacillati</taxon>
        <taxon>Actinomycetota</taxon>
        <taxon>Actinomycetes</taxon>
        <taxon>Streptosporangiales</taxon>
        <taxon>Streptosporangiaceae</taxon>
        <taxon>Nonomuraea</taxon>
    </lineage>
</organism>
<evidence type="ECO:0000313" key="2">
    <source>
        <dbReference type="EMBL" id="MBE1584973.1"/>
    </source>
</evidence>
<keyword evidence="1" id="KW-0812">Transmembrane</keyword>